<proteinExistence type="inferred from homology"/>
<dbReference type="RefSeq" id="WP_054615479.1">
    <property type="nucleotide sequence ID" value="NZ_CP101125.1"/>
</dbReference>
<organism evidence="3 4">
    <name type="scientific">Pseudomonas nunensis</name>
    <dbReference type="NCBI Taxonomy" id="2961896"/>
    <lineage>
        <taxon>Bacteria</taxon>
        <taxon>Pseudomonadati</taxon>
        <taxon>Pseudomonadota</taxon>
        <taxon>Gammaproteobacteria</taxon>
        <taxon>Pseudomonadales</taxon>
        <taxon>Pseudomonadaceae</taxon>
        <taxon>Pseudomonas</taxon>
    </lineage>
</organism>
<dbReference type="InterPro" id="IPR035900">
    <property type="entry name" value="Colicin_E_sf"/>
</dbReference>
<evidence type="ECO:0000256" key="1">
    <source>
        <dbReference type="ARBA" id="ARBA00009346"/>
    </source>
</evidence>
<keyword evidence="2" id="KW-0079">Bacteriocin immunity</keyword>
<dbReference type="Proteomes" id="UP001059607">
    <property type="component" value="Chromosome"/>
</dbReference>
<evidence type="ECO:0000313" key="4">
    <source>
        <dbReference type="Proteomes" id="UP001059607"/>
    </source>
</evidence>
<sequence length="93" mass="10379">MNPQGRQAETIKNTFSDCTESEFVALLQRIISHDGTEPEVDQLVFHFEEMSEHPAGSDLIFYPEDGADDSASGITQTVKEWRAAQGMLGFKED</sequence>
<reference evidence="3" key="1">
    <citation type="submission" date="2022-07" db="EMBL/GenBank/DDBJ databases">
        <title>Pseudomonas nunamit sp. nov. an antifungal species isolated from Greenland.</title>
        <authorList>
            <person name="Ntana F."/>
            <person name="Hennessy R.C."/>
            <person name="Zervas A."/>
            <person name="Stougaard P."/>
        </authorList>
    </citation>
    <scope>NUCLEOTIDE SEQUENCE</scope>
    <source>
        <strain evidence="3">In5</strain>
    </source>
</reference>
<comment type="similarity">
    <text evidence="1">Belongs to the colicins ColE2/ColE8/ColE9 and pyocins S1/S2 family.</text>
</comment>
<dbReference type="Gene3D" id="1.10.1200.20">
    <property type="entry name" value="Colicin E immunity protein"/>
    <property type="match status" value="1"/>
</dbReference>
<dbReference type="Pfam" id="PF01320">
    <property type="entry name" value="Colicin_Pyocin"/>
    <property type="match status" value="1"/>
</dbReference>
<accession>A0ABY5E9I8</accession>
<protein>
    <submittedName>
        <fullName evidence="3">Bacteriocin immunity protein</fullName>
    </submittedName>
</protein>
<evidence type="ECO:0000313" key="3">
    <source>
        <dbReference type="EMBL" id="UTO11801.1"/>
    </source>
</evidence>
<gene>
    <name evidence="3" type="ORF">NK667_16535</name>
</gene>
<dbReference type="EMBL" id="CP101125">
    <property type="protein sequence ID" value="UTO11801.1"/>
    <property type="molecule type" value="Genomic_DNA"/>
</dbReference>
<dbReference type="PRINTS" id="PR01299">
    <property type="entry name" value="PYOCIN"/>
</dbReference>
<dbReference type="InterPro" id="IPR000290">
    <property type="entry name" value="Colicin_pyocin"/>
</dbReference>
<dbReference type="CDD" id="cd16363">
    <property type="entry name" value="Col_Im_like"/>
    <property type="match status" value="1"/>
</dbReference>
<dbReference type="SUPFAM" id="SSF47345">
    <property type="entry name" value="Colicin E immunity proteins"/>
    <property type="match status" value="1"/>
</dbReference>
<evidence type="ECO:0000256" key="2">
    <source>
        <dbReference type="ARBA" id="ARBA00023025"/>
    </source>
</evidence>
<name>A0ABY5E9I8_9PSED</name>
<keyword evidence="4" id="KW-1185">Reference proteome</keyword>